<dbReference type="Proteomes" id="UP000887576">
    <property type="component" value="Unplaced"/>
</dbReference>
<proteinExistence type="predicted"/>
<protein>
    <submittedName>
        <fullName evidence="2">Uncharacterized protein</fullName>
    </submittedName>
</protein>
<dbReference type="WBParaSite" id="JU765_v2.g2380.t1">
    <property type="protein sequence ID" value="JU765_v2.g2380.t1"/>
    <property type="gene ID" value="JU765_v2.g2380"/>
</dbReference>
<organism evidence="1 2">
    <name type="scientific">Panagrolaimus sp. JU765</name>
    <dbReference type="NCBI Taxonomy" id="591449"/>
    <lineage>
        <taxon>Eukaryota</taxon>
        <taxon>Metazoa</taxon>
        <taxon>Ecdysozoa</taxon>
        <taxon>Nematoda</taxon>
        <taxon>Chromadorea</taxon>
        <taxon>Rhabditida</taxon>
        <taxon>Tylenchina</taxon>
        <taxon>Panagrolaimomorpha</taxon>
        <taxon>Panagrolaimoidea</taxon>
        <taxon>Panagrolaimidae</taxon>
        <taxon>Panagrolaimus</taxon>
    </lineage>
</organism>
<reference evidence="2" key="1">
    <citation type="submission" date="2022-11" db="UniProtKB">
        <authorList>
            <consortium name="WormBaseParasite"/>
        </authorList>
    </citation>
    <scope>IDENTIFICATION</scope>
</reference>
<accession>A0AC34R0X8</accession>
<sequence length="171" mass="19485">MVRKLPSRSVHRVHPVLETRTVQTAVHRHALPEQLGPVVADARHQSRATGIHCFRRCPQTVHRRPFPDRRVVCSSTHPSIVECGLVLLVLVTFYIGNILTRKLAVQQKQIQKKQSITASMRLANERWKTGSATYSPIPGQGPPRPVKSTMMFRQFSGERRSKTKQWGPRQI</sequence>
<evidence type="ECO:0000313" key="2">
    <source>
        <dbReference type="WBParaSite" id="JU765_v2.g2380.t1"/>
    </source>
</evidence>
<evidence type="ECO:0000313" key="1">
    <source>
        <dbReference type="Proteomes" id="UP000887576"/>
    </source>
</evidence>
<name>A0AC34R0X8_9BILA</name>